<protein>
    <submittedName>
        <fullName evidence="1">Uncharacterized protein</fullName>
    </submittedName>
</protein>
<dbReference type="AlphaFoldDB" id="A0A8B2VFI4"/>
<dbReference type="OrthoDB" id="8909021at2"/>
<reference evidence="1 2" key="1">
    <citation type="submission" date="2017-02" db="EMBL/GenBank/DDBJ databases">
        <title>Prevalence of linear plasmids in Cutibacterium acnes isolates obtained from cancerous prostatic tissue.</title>
        <authorList>
            <person name="Davidsson S."/>
            <person name="Bruggemann H."/>
        </authorList>
    </citation>
    <scope>NUCLEOTIDE SEQUENCE [LARGE SCALE GENOMIC DNA]</scope>
    <source>
        <strain evidence="1 2">11-78</strain>
    </source>
</reference>
<accession>A0A8B2VFI4</accession>
<gene>
    <name evidence="1" type="ORF">B1B09_06300</name>
</gene>
<evidence type="ECO:0000313" key="2">
    <source>
        <dbReference type="Proteomes" id="UP000226191"/>
    </source>
</evidence>
<proteinExistence type="predicted"/>
<evidence type="ECO:0000313" key="1">
    <source>
        <dbReference type="EMBL" id="PGF35195.1"/>
    </source>
</evidence>
<dbReference type="RefSeq" id="WP_002518615.1">
    <property type="nucleotide sequence ID" value="NZ_CAMHVQ010000002.1"/>
</dbReference>
<dbReference type="Proteomes" id="UP000226191">
    <property type="component" value="Unassembled WGS sequence"/>
</dbReference>
<dbReference type="EMBL" id="MVCE01000002">
    <property type="protein sequence ID" value="PGF35195.1"/>
    <property type="molecule type" value="Genomic_DNA"/>
</dbReference>
<organism evidence="1 2">
    <name type="scientific">Cutibacterium acnes</name>
    <name type="common">Propionibacterium acnes</name>
    <dbReference type="NCBI Taxonomy" id="1747"/>
    <lineage>
        <taxon>Bacteria</taxon>
        <taxon>Bacillati</taxon>
        <taxon>Actinomycetota</taxon>
        <taxon>Actinomycetes</taxon>
        <taxon>Propionibacteriales</taxon>
        <taxon>Propionibacteriaceae</taxon>
        <taxon>Cutibacterium</taxon>
    </lineage>
</organism>
<sequence length="76" mass="7796">MDHCLTAAVAARPGGTPWVLAPTAIGLVPVRTRMAREFLDAGPDVAGEVAAARAGGPGSFRVQLRDALDEAARTAK</sequence>
<name>A0A8B2VFI4_CUTAC</name>
<comment type="caution">
    <text evidence="1">The sequence shown here is derived from an EMBL/GenBank/DDBJ whole genome shotgun (WGS) entry which is preliminary data.</text>
</comment>